<name>A0A6H5IH74_9HYME</name>
<reference evidence="1 2" key="1">
    <citation type="submission" date="2020-02" db="EMBL/GenBank/DDBJ databases">
        <authorList>
            <person name="Ferguson B K."/>
        </authorList>
    </citation>
    <scope>NUCLEOTIDE SEQUENCE [LARGE SCALE GENOMIC DNA]</scope>
</reference>
<evidence type="ECO:0000313" key="1">
    <source>
        <dbReference type="EMBL" id="CAB0034051.1"/>
    </source>
</evidence>
<accession>A0A6H5IH74</accession>
<keyword evidence="2" id="KW-1185">Reference proteome</keyword>
<sequence length="60" mass="6867">MCRAVRRPAKTDMFLRSRAPSISHSAGKKAYIDRKKPSAYIKRIVDKSDRAVYDGHSPYI</sequence>
<organism evidence="1 2">
    <name type="scientific">Trichogramma brassicae</name>
    <dbReference type="NCBI Taxonomy" id="86971"/>
    <lineage>
        <taxon>Eukaryota</taxon>
        <taxon>Metazoa</taxon>
        <taxon>Ecdysozoa</taxon>
        <taxon>Arthropoda</taxon>
        <taxon>Hexapoda</taxon>
        <taxon>Insecta</taxon>
        <taxon>Pterygota</taxon>
        <taxon>Neoptera</taxon>
        <taxon>Endopterygota</taxon>
        <taxon>Hymenoptera</taxon>
        <taxon>Apocrita</taxon>
        <taxon>Proctotrupomorpha</taxon>
        <taxon>Chalcidoidea</taxon>
        <taxon>Trichogrammatidae</taxon>
        <taxon>Trichogramma</taxon>
    </lineage>
</organism>
<evidence type="ECO:0000313" key="2">
    <source>
        <dbReference type="Proteomes" id="UP000479190"/>
    </source>
</evidence>
<dbReference type="AlphaFoldDB" id="A0A6H5IH74"/>
<protein>
    <submittedName>
        <fullName evidence="1">Uncharacterized protein</fullName>
    </submittedName>
</protein>
<proteinExistence type="predicted"/>
<gene>
    <name evidence="1" type="ORF">TBRA_LOCUS5949</name>
</gene>
<dbReference type="EMBL" id="CADCXV010000731">
    <property type="protein sequence ID" value="CAB0034051.1"/>
    <property type="molecule type" value="Genomic_DNA"/>
</dbReference>
<dbReference type="Proteomes" id="UP000479190">
    <property type="component" value="Unassembled WGS sequence"/>
</dbReference>